<dbReference type="RefSeq" id="WP_184301648.1">
    <property type="nucleotide sequence ID" value="NZ_JACHLP010000006.1"/>
</dbReference>
<dbReference type="PANTHER" id="PTHR34322:SF2">
    <property type="entry name" value="TRANSPOSASE IS200-LIKE DOMAIN-CONTAINING PROTEIN"/>
    <property type="match status" value="1"/>
</dbReference>
<feature type="compositionally biased region" description="Low complexity" evidence="1">
    <location>
        <begin position="216"/>
        <end position="227"/>
    </location>
</feature>
<proteinExistence type="predicted"/>
<comment type="caution">
    <text evidence="3">The sequence shown here is derived from an EMBL/GenBank/DDBJ whole genome shotgun (WGS) entry which is preliminary data.</text>
</comment>
<feature type="domain" description="Transposase IS200-like" evidence="2">
    <location>
        <begin position="9"/>
        <end position="124"/>
    </location>
</feature>
<accession>A0A840L9D2</accession>
<feature type="region of interest" description="Disordered" evidence="1">
    <location>
        <begin position="216"/>
        <end position="240"/>
    </location>
</feature>
<feature type="compositionally biased region" description="Basic and acidic residues" evidence="1">
    <location>
        <begin position="231"/>
        <end position="240"/>
    </location>
</feature>
<dbReference type="EMBL" id="JACHLP010000006">
    <property type="protein sequence ID" value="MBB4844770.1"/>
    <property type="molecule type" value="Genomic_DNA"/>
</dbReference>
<name>A0A840L9D2_9BURK</name>
<organism evidence="3 4">
    <name type="scientific">Roseateles oligotrophus</name>
    <dbReference type="NCBI Taxonomy" id="1769250"/>
    <lineage>
        <taxon>Bacteria</taxon>
        <taxon>Pseudomonadati</taxon>
        <taxon>Pseudomonadota</taxon>
        <taxon>Betaproteobacteria</taxon>
        <taxon>Burkholderiales</taxon>
        <taxon>Sphaerotilaceae</taxon>
        <taxon>Roseateles</taxon>
    </lineage>
</organism>
<dbReference type="InterPro" id="IPR002686">
    <property type="entry name" value="Transposase_17"/>
</dbReference>
<gene>
    <name evidence="3" type="ORF">HNP55_003314</name>
</gene>
<keyword evidence="4" id="KW-1185">Reference proteome</keyword>
<dbReference type="InterPro" id="IPR036515">
    <property type="entry name" value="Transposase_17_sf"/>
</dbReference>
<reference evidence="3 4" key="1">
    <citation type="submission" date="2020-08" db="EMBL/GenBank/DDBJ databases">
        <title>Functional genomics of gut bacteria from endangered species of beetles.</title>
        <authorList>
            <person name="Carlos-Shanley C."/>
        </authorList>
    </citation>
    <scope>NUCLEOTIDE SEQUENCE [LARGE SCALE GENOMIC DNA]</scope>
    <source>
        <strain evidence="3 4">S00239</strain>
    </source>
</reference>
<dbReference type="AlphaFoldDB" id="A0A840L9D2"/>
<dbReference type="GO" id="GO:0003677">
    <property type="term" value="F:DNA binding"/>
    <property type="evidence" value="ECO:0007669"/>
    <property type="project" value="InterPro"/>
</dbReference>
<evidence type="ECO:0000259" key="2">
    <source>
        <dbReference type="SMART" id="SM01321"/>
    </source>
</evidence>
<evidence type="ECO:0000313" key="4">
    <source>
        <dbReference type="Proteomes" id="UP000562027"/>
    </source>
</evidence>
<protein>
    <submittedName>
        <fullName evidence="3">Putative transposase</fullName>
    </submittedName>
</protein>
<dbReference type="Gene3D" id="3.30.70.1290">
    <property type="entry name" value="Transposase IS200-like"/>
    <property type="match status" value="1"/>
</dbReference>
<dbReference type="SUPFAM" id="SSF143422">
    <property type="entry name" value="Transposase IS200-like"/>
    <property type="match status" value="1"/>
</dbReference>
<sequence>MARPPRLVLAQQAHHLIQRGNNRQAIVQSDADRQQFLDILRDCAATHKVAIHAYVLMDNHIHLLATPAEEQGLSRMMQSLGRRYVAWYNFKYQRSGTLWEGRFRAALIEGEHHFMACMRYIELNPLRAGICAQAADFPWSSCAHHLGRRGDALVTDHMLFWSLGNTPFERELAYRELLDQGLAEVERRQLTEAVFKGLPLCRPEFLQQLSEQTTRPLLARPRGRPLGSVKLGKEIDSDPI</sequence>
<dbReference type="Proteomes" id="UP000562027">
    <property type="component" value="Unassembled WGS sequence"/>
</dbReference>
<dbReference type="SMART" id="SM01321">
    <property type="entry name" value="Y1_Tnp"/>
    <property type="match status" value="1"/>
</dbReference>
<dbReference type="Pfam" id="PF01797">
    <property type="entry name" value="Y1_Tnp"/>
    <property type="match status" value="1"/>
</dbReference>
<dbReference type="GO" id="GO:0006313">
    <property type="term" value="P:DNA transposition"/>
    <property type="evidence" value="ECO:0007669"/>
    <property type="project" value="InterPro"/>
</dbReference>
<evidence type="ECO:0000256" key="1">
    <source>
        <dbReference type="SAM" id="MobiDB-lite"/>
    </source>
</evidence>
<evidence type="ECO:0000313" key="3">
    <source>
        <dbReference type="EMBL" id="MBB4844770.1"/>
    </source>
</evidence>
<dbReference type="GO" id="GO:0004803">
    <property type="term" value="F:transposase activity"/>
    <property type="evidence" value="ECO:0007669"/>
    <property type="project" value="InterPro"/>
</dbReference>
<dbReference type="PANTHER" id="PTHR34322">
    <property type="entry name" value="TRANSPOSASE, Y1_TNP DOMAIN-CONTAINING"/>
    <property type="match status" value="1"/>
</dbReference>